<evidence type="ECO:0000313" key="3">
    <source>
        <dbReference type="EMBL" id="KAK4109553.1"/>
    </source>
</evidence>
<organism evidence="3 4">
    <name type="scientific">Canariomyces notabilis</name>
    <dbReference type="NCBI Taxonomy" id="2074819"/>
    <lineage>
        <taxon>Eukaryota</taxon>
        <taxon>Fungi</taxon>
        <taxon>Dikarya</taxon>
        <taxon>Ascomycota</taxon>
        <taxon>Pezizomycotina</taxon>
        <taxon>Sordariomycetes</taxon>
        <taxon>Sordariomycetidae</taxon>
        <taxon>Sordariales</taxon>
        <taxon>Chaetomiaceae</taxon>
        <taxon>Canariomyces</taxon>
    </lineage>
</organism>
<keyword evidence="2" id="KW-0812">Transmembrane</keyword>
<keyword evidence="2" id="KW-1133">Transmembrane helix</keyword>
<accession>A0AAN6QFZ8</accession>
<dbReference type="EMBL" id="MU853355">
    <property type="protein sequence ID" value="KAK4109553.1"/>
    <property type="molecule type" value="Genomic_DNA"/>
</dbReference>
<feature type="transmembrane region" description="Helical" evidence="2">
    <location>
        <begin position="6"/>
        <end position="25"/>
    </location>
</feature>
<keyword evidence="4" id="KW-1185">Reference proteome</keyword>
<dbReference type="RefSeq" id="XP_064667123.1">
    <property type="nucleotide sequence ID" value="XM_064809252.1"/>
</dbReference>
<proteinExistence type="predicted"/>
<protein>
    <recommendedName>
        <fullName evidence="5">Acid phosphatase-like protein</fullName>
    </recommendedName>
</protein>
<keyword evidence="2" id="KW-0472">Membrane</keyword>
<comment type="caution">
    <text evidence="3">The sequence shown here is derived from an EMBL/GenBank/DDBJ whole genome shotgun (WGS) entry which is preliminary data.</text>
</comment>
<feature type="compositionally biased region" description="Basic and acidic residues" evidence="1">
    <location>
        <begin position="211"/>
        <end position="225"/>
    </location>
</feature>
<dbReference type="AlphaFoldDB" id="A0AAN6QFZ8"/>
<evidence type="ECO:0008006" key="5">
    <source>
        <dbReference type="Google" id="ProtNLM"/>
    </source>
</evidence>
<reference evidence="3" key="1">
    <citation type="journal article" date="2023" name="Mol. Phylogenet. Evol.">
        <title>Genome-scale phylogeny and comparative genomics of the fungal order Sordariales.</title>
        <authorList>
            <person name="Hensen N."/>
            <person name="Bonometti L."/>
            <person name="Westerberg I."/>
            <person name="Brannstrom I.O."/>
            <person name="Guillou S."/>
            <person name="Cros-Aarteil S."/>
            <person name="Calhoun S."/>
            <person name="Haridas S."/>
            <person name="Kuo A."/>
            <person name="Mondo S."/>
            <person name="Pangilinan J."/>
            <person name="Riley R."/>
            <person name="LaButti K."/>
            <person name="Andreopoulos B."/>
            <person name="Lipzen A."/>
            <person name="Chen C."/>
            <person name="Yan M."/>
            <person name="Daum C."/>
            <person name="Ng V."/>
            <person name="Clum A."/>
            <person name="Steindorff A."/>
            <person name="Ohm R.A."/>
            <person name="Martin F."/>
            <person name="Silar P."/>
            <person name="Natvig D.O."/>
            <person name="Lalanne C."/>
            <person name="Gautier V."/>
            <person name="Ament-Velasquez S.L."/>
            <person name="Kruys A."/>
            <person name="Hutchinson M.I."/>
            <person name="Powell A.J."/>
            <person name="Barry K."/>
            <person name="Miller A.N."/>
            <person name="Grigoriev I.V."/>
            <person name="Debuchy R."/>
            <person name="Gladieux P."/>
            <person name="Hiltunen Thoren M."/>
            <person name="Johannesson H."/>
        </authorList>
    </citation>
    <scope>NUCLEOTIDE SEQUENCE</scope>
    <source>
        <strain evidence="3">CBS 508.74</strain>
    </source>
</reference>
<name>A0AAN6QFZ8_9PEZI</name>
<dbReference type="Proteomes" id="UP001302812">
    <property type="component" value="Unassembled WGS sequence"/>
</dbReference>
<gene>
    <name evidence="3" type="ORF">N656DRAFT_325978</name>
</gene>
<evidence type="ECO:0000313" key="4">
    <source>
        <dbReference type="Proteomes" id="UP001302812"/>
    </source>
</evidence>
<reference evidence="3" key="2">
    <citation type="submission" date="2023-05" db="EMBL/GenBank/DDBJ databases">
        <authorList>
            <consortium name="Lawrence Berkeley National Laboratory"/>
            <person name="Steindorff A."/>
            <person name="Hensen N."/>
            <person name="Bonometti L."/>
            <person name="Westerberg I."/>
            <person name="Brannstrom I.O."/>
            <person name="Guillou S."/>
            <person name="Cros-Aarteil S."/>
            <person name="Calhoun S."/>
            <person name="Haridas S."/>
            <person name="Kuo A."/>
            <person name="Mondo S."/>
            <person name="Pangilinan J."/>
            <person name="Riley R."/>
            <person name="Labutti K."/>
            <person name="Andreopoulos B."/>
            <person name="Lipzen A."/>
            <person name="Chen C."/>
            <person name="Yanf M."/>
            <person name="Daum C."/>
            <person name="Ng V."/>
            <person name="Clum A."/>
            <person name="Ohm R."/>
            <person name="Martin F."/>
            <person name="Silar P."/>
            <person name="Natvig D."/>
            <person name="Lalanne C."/>
            <person name="Gautier V."/>
            <person name="Ament-Velasquez S.L."/>
            <person name="Kruys A."/>
            <person name="Hutchinson M.I."/>
            <person name="Powell A.J."/>
            <person name="Barry K."/>
            <person name="Miller A.N."/>
            <person name="Grigoriev I.V."/>
            <person name="Debuchy R."/>
            <person name="Gladieux P."/>
            <person name="Thoren M.H."/>
            <person name="Johannesson H."/>
        </authorList>
    </citation>
    <scope>NUCLEOTIDE SEQUENCE</scope>
    <source>
        <strain evidence="3">CBS 508.74</strain>
    </source>
</reference>
<dbReference type="GeneID" id="89933375"/>
<sequence length="225" mass="24447">MNTAGIVVLVIALAAIAGIIGWIVFTRIRAQRLGLPPPPLKSYIPFLKSSSSYSGPSPAPGGPAGWFSDRMRMFRHGRNKRTAAGAYEGQSYNAGYASTSRHRGFEHDDDDPWDSRVGHGPDEHNPYEEEREMGLVSRGGQPGGEGYEMNLPVGPDEEERRGRTRSRSPGPVPGAATKANPFGDDAEPSNISLRGVSPRPMDASFAARKAARGEEDRRSVFREEV</sequence>
<feature type="compositionally biased region" description="Basic and acidic residues" evidence="1">
    <location>
        <begin position="113"/>
        <end position="128"/>
    </location>
</feature>
<evidence type="ECO:0000256" key="2">
    <source>
        <dbReference type="SAM" id="Phobius"/>
    </source>
</evidence>
<feature type="region of interest" description="Disordered" evidence="1">
    <location>
        <begin position="100"/>
        <end position="225"/>
    </location>
</feature>
<evidence type="ECO:0000256" key="1">
    <source>
        <dbReference type="SAM" id="MobiDB-lite"/>
    </source>
</evidence>